<protein>
    <submittedName>
        <fullName evidence="2">Uncharacterized protein</fullName>
    </submittedName>
</protein>
<comment type="caution">
    <text evidence="2">The sequence shown here is derived from an EMBL/GenBank/DDBJ whole genome shotgun (WGS) entry which is preliminary data.</text>
</comment>
<keyword evidence="1" id="KW-1133">Transmembrane helix</keyword>
<gene>
    <name evidence="2" type="ORF">K3T81_14440</name>
</gene>
<reference evidence="2 3" key="1">
    <citation type="journal article" date="2022" name="Evol. Bioinform. Online">
        <title>Draft Genome Sequence of Oceanobacillus jordanicus Strain GSFE11, a Halotolerant Plant Growth-Promoting Bacterial Endophyte Isolated From the Jordan Valley.</title>
        <authorList>
            <person name="Alhindi T."/>
            <person name="Albdaiwi R."/>
        </authorList>
    </citation>
    <scope>NUCLEOTIDE SEQUENCE [LARGE SCALE GENOMIC DNA]</scope>
    <source>
        <strain evidence="2 3">GSFE11</strain>
    </source>
</reference>
<feature type="transmembrane region" description="Helical" evidence="1">
    <location>
        <begin position="18"/>
        <end position="35"/>
    </location>
</feature>
<keyword evidence="1" id="KW-0472">Membrane</keyword>
<dbReference type="Proteomes" id="UP001199631">
    <property type="component" value="Unassembled WGS sequence"/>
</dbReference>
<accession>A0AAW5B7G4</accession>
<evidence type="ECO:0000256" key="1">
    <source>
        <dbReference type="SAM" id="Phobius"/>
    </source>
</evidence>
<evidence type="ECO:0000313" key="2">
    <source>
        <dbReference type="EMBL" id="MCG3420340.1"/>
    </source>
</evidence>
<keyword evidence="1" id="KW-0812">Transmembrane</keyword>
<sequence>MFLNIITNVQESKLEDSSYLYILVTIGLAIGYLLVRPAVKWFITNRVFDLLSYIMVSLILCIMLSASYFMLGLSPELFRLFLKVILQLLAYFGAGLVIWNLIRVLFIKHS</sequence>
<dbReference type="EMBL" id="JAIFZM010000013">
    <property type="protein sequence ID" value="MCG3420340.1"/>
    <property type="molecule type" value="Genomic_DNA"/>
</dbReference>
<proteinExistence type="predicted"/>
<evidence type="ECO:0000313" key="3">
    <source>
        <dbReference type="Proteomes" id="UP001199631"/>
    </source>
</evidence>
<keyword evidence="3" id="KW-1185">Reference proteome</keyword>
<dbReference type="AlphaFoldDB" id="A0AAW5B7G4"/>
<organism evidence="2 3">
    <name type="scientific">Oceanobacillus jordanicus</name>
    <dbReference type="NCBI Taxonomy" id="2867266"/>
    <lineage>
        <taxon>Bacteria</taxon>
        <taxon>Bacillati</taxon>
        <taxon>Bacillota</taxon>
        <taxon>Bacilli</taxon>
        <taxon>Bacillales</taxon>
        <taxon>Bacillaceae</taxon>
        <taxon>Oceanobacillus</taxon>
    </lineage>
</organism>
<dbReference type="RefSeq" id="WP_238020710.1">
    <property type="nucleotide sequence ID" value="NZ_JAIFZM010000013.1"/>
</dbReference>
<feature type="transmembrane region" description="Helical" evidence="1">
    <location>
        <begin position="47"/>
        <end position="71"/>
    </location>
</feature>
<name>A0AAW5B7G4_9BACI</name>
<feature type="transmembrane region" description="Helical" evidence="1">
    <location>
        <begin position="77"/>
        <end position="102"/>
    </location>
</feature>